<sequence>MRRAVVAWSAADVPDQSGRVAVVTGANSGLGLETAKVLAARGATVVMACRDPRRAEQAAAEVGRQGDGKAEVLRLDLASLDSVRSAAEELRGRHPRVDLLVNNAGVMFTPYGRTADGFEMQLGTNHLGHFAFTGLVLDLLREVPDSRIVVVASLAHQFARRGVNFDDLQSERGYKRVAAYGQSKLANLLFAYELQRRLAAAEDVRTVALAAHPGYSSTELTRHLPQFLQPANRVLVEPLLAQPAVAGALPSLLAATDPQARGGEYYGPDGFQELRGAPKRVNSTRASHDTDAQRRLWSVSEELTGVTYSI</sequence>
<evidence type="ECO:0000313" key="3">
    <source>
        <dbReference type="Proteomes" id="UP000657385"/>
    </source>
</evidence>
<gene>
    <name evidence="2" type="ORF">I2501_11045</name>
</gene>
<dbReference type="Proteomes" id="UP000657385">
    <property type="component" value="Unassembled WGS sequence"/>
</dbReference>
<proteinExistence type="predicted"/>
<dbReference type="PRINTS" id="PR00081">
    <property type="entry name" value="GDHRDH"/>
</dbReference>
<keyword evidence="1" id="KW-0560">Oxidoreductase</keyword>
<dbReference type="EMBL" id="JADPRT010000004">
    <property type="protein sequence ID" value="MBF9068567.1"/>
    <property type="molecule type" value="Genomic_DNA"/>
</dbReference>
<dbReference type="InterPro" id="IPR036291">
    <property type="entry name" value="NAD(P)-bd_dom_sf"/>
</dbReference>
<protein>
    <submittedName>
        <fullName evidence="2">SDR family NAD(P)-dependent oxidoreductase</fullName>
    </submittedName>
</protein>
<dbReference type="SUPFAM" id="SSF51735">
    <property type="entry name" value="NAD(P)-binding Rossmann-fold domains"/>
    <property type="match status" value="1"/>
</dbReference>
<comment type="caution">
    <text evidence="2">The sequence shown here is derived from an EMBL/GenBank/DDBJ whole genome shotgun (WGS) entry which is preliminary data.</text>
</comment>
<dbReference type="InterPro" id="IPR002347">
    <property type="entry name" value="SDR_fam"/>
</dbReference>
<keyword evidence="3" id="KW-1185">Reference proteome</keyword>
<organism evidence="2 3">
    <name type="scientific">Streptacidiphilus fuscans</name>
    <dbReference type="NCBI Taxonomy" id="2789292"/>
    <lineage>
        <taxon>Bacteria</taxon>
        <taxon>Bacillati</taxon>
        <taxon>Actinomycetota</taxon>
        <taxon>Actinomycetes</taxon>
        <taxon>Kitasatosporales</taxon>
        <taxon>Streptomycetaceae</taxon>
        <taxon>Streptacidiphilus</taxon>
    </lineage>
</organism>
<dbReference type="PANTHER" id="PTHR43157:SF31">
    <property type="entry name" value="PHOSPHATIDYLINOSITOL-GLYCAN BIOSYNTHESIS CLASS F PROTEIN"/>
    <property type="match status" value="1"/>
</dbReference>
<dbReference type="Gene3D" id="3.40.50.720">
    <property type="entry name" value="NAD(P)-binding Rossmann-like Domain"/>
    <property type="match status" value="1"/>
</dbReference>
<dbReference type="GO" id="GO:0016491">
    <property type="term" value="F:oxidoreductase activity"/>
    <property type="evidence" value="ECO:0007669"/>
    <property type="project" value="UniProtKB-KW"/>
</dbReference>
<accession>A0A931FBD9</accession>
<dbReference type="PANTHER" id="PTHR43157">
    <property type="entry name" value="PHOSPHATIDYLINOSITOL-GLYCAN BIOSYNTHESIS CLASS F PROTEIN-RELATED"/>
    <property type="match status" value="1"/>
</dbReference>
<reference evidence="2" key="1">
    <citation type="submission" date="2020-11" db="EMBL/GenBank/DDBJ databases">
        <title>Isolation and identification of active actinomycetes.</title>
        <authorList>
            <person name="Yu B."/>
        </authorList>
    </citation>
    <scope>NUCLEOTIDE SEQUENCE</scope>
    <source>
        <strain evidence="2">NEAU-YB345</strain>
    </source>
</reference>
<dbReference type="Pfam" id="PF00106">
    <property type="entry name" value="adh_short"/>
    <property type="match status" value="1"/>
</dbReference>
<dbReference type="AlphaFoldDB" id="A0A931FBD9"/>
<evidence type="ECO:0000256" key="1">
    <source>
        <dbReference type="ARBA" id="ARBA00023002"/>
    </source>
</evidence>
<evidence type="ECO:0000313" key="2">
    <source>
        <dbReference type="EMBL" id="MBF9068567.1"/>
    </source>
</evidence>
<dbReference type="CDD" id="cd05327">
    <property type="entry name" value="retinol-DH_like_SDR_c_like"/>
    <property type="match status" value="1"/>
</dbReference>
<name>A0A931FBD9_9ACTN</name>
<dbReference type="NCBIfam" id="NF004846">
    <property type="entry name" value="PRK06197.1"/>
    <property type="match status" value="1"/>
</dbReference>